<dbReference type="GO" id="GO:0046872">
    <property type="term" value="F:metal ion binding"/>
    <property type="evidence" value="ECO:0007669"/>
    <property type="project" value="UniProtKB-KW"/>
</dbReference>
<keyword evidence="4" id="KW-0479">Metal-binding</keyword>
<evidence type="ECO:0000256" key="9">
    <source>
        <dbReference type="SAM" id="Phobius"/>
    </source>
</evidence>
<dbReference type="PROSITE" id="PS51885">
    <property type="entry name" value="NEPRILYSIN"/>
    <property type="match status" value="1"/>
</dbReference>
<evidence type="ECO:0008006" key="14">
    <source>
        <dbReference type="Google" id="ProtNLM"/>
    </source>
</evidence>
<dbReference type="GO" id="GO:0016485">
    <property type="term" value="P:protein processing"/>
    <property type="evidence" value="ECO:0007669"/>
    <property type="project" value="TreeGrafter"/>
</dbReference>
<dbReference type="EMBL" id="JAWZYT010002473">
    <property type="protein sequence ID" value="KAK4304135.1"/>
    <property type="molecule type" value="Genomic_DNA"/>
</dbReference>
<evidence type="ECO:0000256" key="1">
    <source>
        <dbReference type="ARBA" id="ARBA00001947"/>
    </source>
</evidence>
<dbReference type="InterPro" id="IPR008753">
    <property type="entry name" value="Peptidase_M13_N"/>
</dbReference>
<reference evidence="12" key="1">
    <citation type="submission" date="2023-11" db="EMBL/GenBank/DDBJ databases">
        <title>Genome assemblies of two species of porcelain crab, Petrolisthes cinctipes and Petrolisthes manimaculis (Anomura: Porcellanidae).</title>
        <authorList>
            <person name="Angst P."/>
        </authorList>
    </citation>
    <scope>NUCLEOTIDE SEQUENCE</scope>
    <source>
        <strain evidence="12">PB745_02</strain>
        <tissue evidence="12">Gill</tissue>
    </source>
</reference>
<keyword evidence="9" id="KW-1133">Transmembrane helix</keyword>
<feature type="compositionally biased region" description="Basic and acidic residues" evidence="8">
    <location>
        <begin position="1"/>
        <end position="15"/>
    </location>
</feature>
<comment type="similarity">
    <text evidence="2">Belongs to the peptidase M13 family.</text>
</comment>
<evidence type="ECO:0000256" key="2">
    <source>
        <dbReference type="ARBA" id="ARBA00007357"/>
    </source>
</evidence>
<dbReference type="Pfam" id="PF01431">
    <property type="entry name" value="Peptidase_M13"/>
    <property type="match status" value="1"/>
</dbReference>
<dbReference type="InterPro" id="IPR024079">
    <property type="entry name" value="MetalloPept_cat_dom_sf"/>
</dbReference>
<protein>
    <recommendedName>
        <fullName evidence="14">Endothelin-converting enzyme 1</fullName>
    </recommendedName>
</protein>
<keyword evidence="9" id="KW-0472">Membrane</keyword>
<keyword evidence="5" id="KW-0378">Hydrolase</keyword>
<dbReference type="InterPro" id="IPR042089">
    <property type="entry name" value="Peptidase_M13_dom_2"/>
</dbReference>
<evidence type="ECO:0000256" key="8">
    <source>
        <dbReference type="SAM" id="MobiDB-lite"/>
    </source>
</evidence>
<dbReference type="SUPFAM" id="SSF55486">
    <property type="entry name" value="Metalloproteases ('zincins'), catalytic domain"/>
    <property type="match status" value="1"/>
</dbReference>
<dbReference type="PANTHER" id="PTHR11733:SF237">
    <property type="entry name" value="NEPRILYSIN-LIKE 4"/>
    <property type="match status" value="1"/>
</dbReference>
<dbReference type="InterPro" id="IPR000718">
    <property type="entry name" value="Peptidase_M13"/>
</dbReference>
<dbReference type="Proteomes" id="UP001292094">
    <property type="component" value="Unassembled WGS sequence"/>
</dbReference>
<dbReference type="GO" id="GO:0005886">
    <property type="term" value="C:plasma membrane"/>
    <property type="evidence" value="ECO:0007669"/>
    <property type="project" value="TreeGrafter"/>
</dbReference>
<evidence type="ECO:0000313" key="12">
    <source>
        <dbReference type="EMBL" id="KAK4304135.1"/>
    </source>
</evidence>
<feature type="transmembrane region" description="Helical" evidence="9">
    <location>
        <begin position="44"/>
        <end position="67"/>
    </location>
</feature>
<keyword evidence="3" id="KW-0645">Protease</keyword>
<keyword evidence="6" id="KW-0862">Zinc</keyword>
<dbReference type="PANTHER" id="PTHR11733">
    <property type="entry name" value="ZINC METALLOPROTEASE FAMILY M13 NEPRILYSIN-RELATED"/>
    <property type="match status" value="1"/>
</dbReference>
<evidence type="ECO:0000256" key="3">
    <source>
        <dbReference type="ARBA" id="ARBA00022670"/>
    </source>
</evidence>
<dbReference type="AlphaFoldDB" id="A0AAE1PBA8"/>
<proteinExistence type="inferred from homology"/>
<keyword evidence="9" id="KW-0812">Transmembrane</keyword>
<organism evidence="12 13">
    <name type="scientific">Petrolisthes manimaculis</name>
    <dbReference type="NCBI Taxonomy" id="1843537"/>
    <lineage>
        <taxon>Eukaryota</taxon>
        <taxon>Metazoa</taxon>
        <taxon>Ecdysozoa</taxon>
        <taxon>Arthropoda</taxon>
        <taxon>Crustacea</taxon>
        <taxon>Multicrustacea</taxon>
        <taxon>Malacostraca</taxon>
        <taxon>Eumalacostraca</taxon>
        <taxon>Eucarida</taxon>
        <taxon>Decapoda</taxon>
        <taxon>Pleocyemata</taxon>
        <taxon>Anomura</taxon>
        <taxon>Galatheoidea</taxon>
        <taxon>Porcellanidae</taxon>
        <taxon>Petrolisthes</taxon>
    </lineage>
</organism>
<feature type="region of interest" description="Disordered" evidence="8">
    <location>
        <begin position="1"/>
        <end position="32"/>
    </location>
</feature>
<gene>
    <name evidence="12" type="ORF">Pmani_023908</name>
</gene>
<sequence>MASLREHVQMKERPGSLDAPPTDTHEHQQPRSEVNVAGVKVSKWVVVAGTVGMVGVVAVIAITAVLVPSGSPVVAPISQHEERVAVLQHHQPVLQHHQPLQAFAGPFHPSADVLSDRSNDLFRLAAERAKEAKHNHQNAEVRQATRGFQKEDVRLERVQEHDTGVGLQVKSVPDFRERHAPSHPGLTQETVMLERNVEHDTPVNTVPEDKAAIPNNAIQKEKVININNAMNGDKPEEENGTSAEKANMKKSSEPKKEMKFERIKEMAAVRDTKVENKVSQKESQRLPTKTLDNGRRVCETPECAIAAAQIAESLDLSADPCQDFYQFACGGWINKHPIPESGATGTFYEAMELMDKRLHLILETPADPGAPLPLHMLRTFYNTCKDTNALDALGLAPLESALEAAQGGWPIVMNNWVPTKFTVSTALNSLRSLNVYPLVSVGVGLDIQNVSTNILYVDGGTVPLGISLMVNPPETVLLPYATLMTTAAKLLRDYMASNVTDLDIELQVQEVIDFEVMFSQMVMKAVNETTNNLWRTDVTGLQTDTDAGTPDQFNWLAFMKEMFTGTGVTIQANEPIISFKGPFFSDFSNLLANTNPRVLANALGWWWAFELQMETTDAMRNASFNFFHDLYGIDKPLARWTHCMDESNYNLGFALSREYVDEYVAETVKPETTELVEYLRQSFSSLMNETTWMLPQDLKVAQEKLAAIDPFVAYPDWIMNDAELTLGYEGLNLLNGDQVGNLERIGSWYNFNSLVSLREEPEHSFLMPPTIVNAFYNPEENTITILSGILQPPFYSHNSLAALNYGGIGMVIGHEMTHGFDNTGRLFDKDGNLVAWWSNETIISYNEHALCFVEQYNGYVPPELVEASINISINGLRTLGENIADNGGIREAYRAYQSYIDTYGEEARLPGLDEFSPNHLFYLGFANEWCEHKDATAVLNQLYTDVHSPGRYRVLGPLSNDEEFSKVWNCPAGTPMNRGDERCLLW</sequence>
<dbReference type="InterPro" id="IPR018497">
    <property type="entry name" value="Peptidase_M13_C"/>
</dbReference>
<dbReference type="Gene3D" id="1.10.1380.10">
    <property type="entry name" value="Neutral endopeptidase , domain2"/>
    <property type="match status" value="1"/>
</dbReference>
<feature type="domain" description="Peptidase M13 C-terminal" evidence="10">
    <location>
        <begin position="773"/>
        <end position="981"/>
    </location>
</feature>
<dbReference type="PRINTS" id="PR00786">
    <property type="entry name" value="NEPRILYSIN"/>
</dbReference>
<keyword evidence="7" id="KW-0482">Metalloprotease</keyword>
<evidence type="ECO:0000256" key="4">
    <source>
        <dbReference type="ARBA" id="ARBA00022723"/>
    </source>
</evidence>
<comment type="caution">
    <text evidence="12">The sequence shown here is derived from an EMBL/GenBank/DDBJ whole genome shotgun (WGS) entry which is preliminary data.</text>
</comment>
<accession>A0AAE1PBA8</accession>
<dbReference type="Gene3D" id="3.40.390.10">
    <property type="entry name" value="Collagenase (Catalytic Domain)"/>
    <property type="match status" value="1"/>
</dbReference>
<keyword evidence="13" id="KW-1185">Reference proteome</keyword>
<name>A0AAE1PBA8_9EUCA</name>
<evidence type="ECO:0000256" key="7">
    <source>
        <dbReference type="ARBA" id="ARBA00023049"/>
    </source>
</evidence>
<comment type="cofactor">
    <cofactor evidence="1">
        <name>Zn(2+)</name>
        <dbReference type="ChEBI" id="CHEBI:29105"/>
    </cofactor>
</comment>
<dbReference type="CDD" id="cd08662">
    <property type="entry name" value="M13"/>
    <property type="match status" value="1"/>
</dbReference>
<feature type="domain" description="Peptidase M13 N-terminal" evidence="11">
    <location>
        <begin position="320"/>
        <end position="715"/>
    </location>
</feature>
<evidence type="ECO:0000313" key="13">
    <source>
        <dbReference type="Proteomes" id="UP001292094"/>
    </source>
</evidence>
<dbReference type="Pfam" id="PF05649">
    <property type="entry name" value="Peptidase_M13_N"/>
    <property type="match status" value="1"/>
</dbReference>
<evidence type="ECO:0000259" key="11">
    <source>
        <dbReference type="Pfam" id="PF05649"/>
    </source>
</evidence>
<dbReference type="GO" id="GO:0004222">
    <property type="term" value="F:metalloendopeptidase activity"/>
    <property type="evidence" value="ECO:0007669"/>
    <property type="project" value="InterPro"/>
</dbReference>
<evidence type="ECO:0000259" key="10">
    <source>
        <dbReference type="Pfam" id="PF01431"/>
    </source>
</evidence>
<evidence type="ECO:0000256" key="5">
    <source>
        <dbReference type="ARBA" id="ARBA00022801"/>
    </source>
</evidence>
<evidence type="ECO:0000256" key="6">
    <source>
        <dbReference type="ARBA" id="ARBA00022833"/>
    </source>
</evidence>
<feature type="region of interest" description="Disordered" evidence="8">
    <location>
        <begin position="229"/>
        <end position="257"/>
    </location>
</feature>
<feature type="compositionally biased region" description="Basic and acidic residues" evidence="8">
    <location>
        <begin position="246"/>
        <end position="257"/>
    </location>
</feature>